<protein>
    <submittedName>
        <fullName evidence="2">Uncharacterized protein</fullName>
    </submittedName>
</protein>
<dbReference type="Proteomes" id="UP000193642">
    <property type="component" value="Unassembled WGS sequence"/>
</dbReference>
<evidence type="ECO:0000313" key="3">
    <source>
        <dbReference type="Proteomes" id="UP000193642"/>
    </source>
</evidence>
<evidence type="ECO:0000313" key="2">
    <source>
        <dbReference type="EMBL" id="ORY48501.1"/>
    </source>
</evidence>
<name>A0A1Y2CN95_9FUNG</name>
<sequence>MDSHFNILPPPSHLFKYSIRNLLTIISYTVIGHAITKKSSSRGKVGVTRRPCAKSWNTKQIRPETIADMTQPYKSKTPYKSGLPFLLLVLMGGVSWVCILKEHEKENRCQGPCAQLAHEQDTCICWWRGKA</sequence>
<keyword evidence="1" id="KW-0812">Transmembrane</keyword>
<proteinExistence type="predicted"/>
<keyword evidence="3" id="KW-1185">Reference proteome</keyword>
<feature type="transmembrane region" description="Helical" evidence="1">
    <location>
        <begin position="82"/>
        <end position="100"/>
    </location>
</feature>
<keyword evidence="1" id="KW-0472">Membrane</keyword>
<comment type="caution">
    <text evidence="2">The sequence shown here is derived from an EMBL/GenBank/DDBJ whole genome shotgun (WGS) entry which is preliminary data.</text>
</comment>
<accession>A0A1Y2CN95</accession>
<keyword evidence="1" id="KW-1133">Transmembrane helix</keyword>
<reference evidence="2 3" key="1">
    <citation type="submission" date="2016-07" db="EMBL/GenBank/DDBJ databases">
        <title>Pervasive Adenine N6-methylation of Active Genes in Fungi.</title>
        <authorList>
            <consortium name="DOE Joint Genome Institute"/>
            <person name="Mondo S.J."/>
            <person name="Dannebaum R.O."/>
            <person name="Kuo R.C."/>
            <person name="Labutti K."/>
            <person name="Haridas S."/>
            <person name="Kuo A."/>
            <person name="Salamov A."/>
            <person name="Ahrendt S.R."/>
            <person name="Lipzen A."/>
            <person name="Sullivan W."/>
            <person name="Andreopoulos W.B."/>
            <person name="Clum A."/>
            <person name="Lindquist E."/>
            <person name="Daum C."/>
            <person name="Ramamoorthy G.K."/>
            <person name="Gryganskyi A."/>
            <person name="Culley D."/>
            <person name="Magnuson J.K."/>
            <person name="James T.Y."/>
            <person name="O'Malley M.A."/>
            <person name="Stajich J.E."/>
            <person name="Spatafora J.W."/>
            <person name="Visel A."/>
            <person name="Grigoriev I.V."/>
        </authorList>
    </citation>
    <scope>NUCLEOTIDE SEQUENCE [LARGE SCALE GENOMIC DNA]</scope>
    <source>
        <strain evidence="2 3">JEL800</strain>
    </source>
</reference>
<dbReference type="EMBL" id="MCGO01000011">
    <property type="protein sequence ID" value="ORY48501.1"/>
    <property type="molecule type" value="Genomic_DNA"/>
</dbReference>
<evidence type="ECO:0000256" key="1">
    <source>
        <dbReference type="SAM" id="Phobius"/>
    </source>
</evidence>
<dbReference type="AlphaFoldDB" id="A0A1Y2CN95"/>
<gene>
    <name evidence="2" type="ORF">BCR33DRAFT_36827</name>
</gene>
<organism evidence="2 3">
    <name type="scientific">Rhizoclosmatium globosum</name>
    <dbReference type="NCBI Taxonomy" id="329046"/>
    <lineage>
        <taxon>Eukaryota</taxon>
        <taxon>Fungi</taxon>
        <taxon>Fungi incertae sedis</taxon>
        <taxon>Chytridiomycota</taxon>
        <taxon>Chytridiomycota incertae sedis</taxon>
        <taxon>Chytridiomycetes</taxon>
        <taxon>Chytridiales</taxon>
        <taxon>Chytriomycetaceae</taxon>
        <taxon>Rhizoclosmatium</taxon>
    </lineage>
</organism>